<accession>A0A4V1N2S2</accession>
<feature type="transmembrane region" description="Helical" evidence="1">
    <location>
        <begin position="125"/>
        <end position="147"/>
    </location>
</feature>
<comment type="caution">
    <text evidence="2">The sequence shown here is derived from an EMBL/GenBank/DDBJ whole genome shotgun (WGS) entry which is preliminary data.</text>
</comment>
<name>A0A4V1N2S2_9FLAO</name>
<dbReference type="OrthoDB" id="709028at2"/>
<feature type="transmembrane region" description="Helical" evidence="1">
    <location>
        <begin position="74"/>
        <end position="95"/>
    </location>
</feature>
<evidence type="ECO:0000313" key="2">
    <source>
        <dbReference type="EMBL" id="RXR23214.1"/>
    </source>
</evidence>
<keyword evidence="1" id="KW-0812">Transmembrane</keyword>
<keyword evidence="3" id="KW-1185">Reference proteome</keyword>
<sequence length="205" mass="24129">MEELDLLKKDWNKNNPFPQLQEMDIYKMLHKKSSSIVKWILIISILEVTLWTAISFCFNTDEYLIKNHSEFMIPYFKVLTVVNFIVTAVFIYLFYKNYRTISATNATKKLMADIVRTRRTVKYYVGYNLGMMVLSAISGFVMAIMVNPKIQELSHNTKAMVIAIVIMIVFLLIFFGVAALFYYLIYGTLMKRLYRNYNELKKIDL</sequence>
<feature type="transmembrane region" description="Helical" evidence="1">
    <location>
        <begin position="36"/>
        <end position="54"/>
    </location>
</feature>
<evidence type="ECO:0000313" key="3">
    <source>
        <dbReference type="Proteomes" id="UP000289857"/>
    </source>
</evidence>
<reference evidence="3" key="1">
    <citation type="submission" date="2019-01" db="EMBL/GenBank/DDBJ databases">
        <title>Cytophagaceae bacterium strain CAR-16.</title>
        <authorList>
            <person name="Chen W.-M."/>
        </authorList>
    </citation>
    <scope>NUCLEOTIDE SEQUENCE [LARGE SCALE GENOMIC DNA]</scope>
    <source>
        <strain evidence="3">WWJ-16</strain>
    </source>
</reference>
<keyword evidence="1" id="KW-1133">Transmembrane helix</keyword>
<feature type="transmembrane region" description="Helical" evidence="1">
    <location>
        <begin position="159"/>
        <end position="185"/>
    </location>
</feature>
<keyword evidence="1" id="KW-0472">Membrane</keyword>
<dbReference type="EMBL" id="SBKN01000002">
    <property type="protein sequence ID" value="RXR23214.1"/>
    <property type="molecule type" value="Genomic_DNA"/>
</dbReference>
<organism evidence="2 3">
    <name type="scientific">Flavobacterium stagni</name>
    <dbReference type="NCBI Taxonomy" id="2506421"/>
    <lineage>
        <taxon>Bacteria</taxon>
        <taxon>Pseudomonadati</taxon>
        <taxon>Bacteroidota</taxon>
        <taxon>Flavobacteriia</taxon>
        <taxon>Flavobacteriales</taxon>
        <taxon>Flavobacteriaceae</taxon>
        <taxon>Flavobacterium</taxon>
    </lineage>
</organism>
<evidence type="ECO:0000256" key="1">
    <source>
        <dbReference type="SAM" id="Phobius"/>
    </source>
</evidence>
<protein>
    <recommendedName>
        <fullName evidence="4">Beta-carotene 15,15'-monooxygenase</fullName>
    </recommendedName>
</protein>
<evidence type="ECO:0008006" key="4">
    <source>
        <dbReference type="Google" id="ProtNLM"/>
    </source>
</evidence>
<dbReference type="Proteomes" id="UP000289857">
    <property type="component" value="Unassembled WGS sequence"/>
</dbReference>
<dbReference type="AlphaFoldDB" id="A0A4V1N2S2"/>
<gene>
    <name evidence="2" type="ORF">EQG61_04395</name>
</gene>
<dbReference type="RefSeq" id="WP_129460697.1">
    <property type="nucleotide sequence ID" value="NZ_SBKN01000002.1"/>
</dbReference>
<proteinExistence type="predicted"/>